<dbReference type="InterPro" id="IPR051897">
    <property type="entry name" value="PG-associated_BURP"/>
</dbReference>
<dbReference type="PROSITE" id="PS51277">
    <property type="entry name" value="BURP"/>
    <property type="match status" value="2"/>
</dbReference>
<keyword evidence="6" id="KW-0325">Glycoprotein</keyword>
<evidence type="ECO:0000313" key="10">
    <source>
        <dbReference type="Proteomes" id="UP000824890"/>
    </source>
</evidence>
<evidence type="ECO:0000313" key="9">
    <source>
        <dbReference type="EMBL" id="KAH0875562.1"/>
    </source>
</evidence>
<comment type="subcellular location">
    <subcellularLocation>
        <location evidence="1">Secreted</location>
        <location evidence="1">Cell wall</location>
    </subcellularLocation>
    <subcellularLocation>
        <location evidence="2">Secreted</location>
        <location evidence="2">Extracellular space</location>
        <location evidence="2">Apoplast</location>
    </subcellularLocation>
</comment>
<feature type="domain" description="BURP" evidence="8">
    <location>
        <begin position="996"/>
        <end position="1204"/>
    </location>
</feature>
<feature type="compositionally biased region" description="Low complexity" evidence="7">
    <location>
        <begin position="115"/>
        <end position="135"/>
    </location>
</feature>
<evidence type="ECO:0000259" key="8">
    <source>
        <dbReference type="PROSITE" id="PS51277"/>
    </source>
</evidence>
<evidence type="ECO:0000256" key="3">
    <source>
        <dbReference type="ARBA" id="ARBA00022512"/>
    </source>
</evidence>
<evidence type="ECO:0000256" key="6">
    <source>
        <dbReference type="ARBA" id="ARBA00023180"/>
    </source>
</evidence>
<proteinExistence type="predicted"/>
<protein>
    <recommendedName>
        <fullName evidence="8">BURP domain-containing protein</fullName>
    </recommendedName>
</protein>
<dbReference type="PANTHER" id="PTHR31458">
    <property type="entry name" value="POLYGALACTURONASE 1 BETA-LIKE PROTEIN 2"/>
    <property type="match status" value="1"/>
</dbReference>
<evidence type="ECO:0000256" key="5">
    <source>
        <dbReference type="ARBA" id="ARBA00022729"/>
    </source>
</evidence>
<keyword evidence="10" id="KW-1185">Reference proteome</keyword>
<dbReference type="InterPro" id="IPR004873">
    <property type="entry name" value="BURP_dom"/>
</dbReference>
<dbReference type="PANTHER" id="PTHR31458:SF10">
    <property type="entry name" value="POLYGALACTURONASE 1 BETA-LIKE PROTEIN 1-RELATED"/>
    <property type="match status" value="1"/>
</dbReference>
<dbReference type="EMBL" id="JAGKQM010000016">
    <property type="protein sequence ID" value="KAH0875562.1"/>
    <property type="molecule type" value="Genomic_DNA"/>
</dbReference>
<dbReference type="Proteomes" id="UP000824890">
    <property type="component" value="Unassembled WGS sequence"/>
</dbReference>
<comment type="caution">
    <text evidence="9">The sequence shown here is derived from an EMBL/GenBank/DDBJ whole genome shotgun (WGS) entry which is preliminary data.</text>
</comment>
<evidence type="ECO:0000256" key="2">
    <source>
        <dbReference type="ARBA" id="ARBA00004271"/>
    </source>
</evidence>
<keyword evidence="4" id="KW-0052">Apoplast</keyword>
<keyword evidence="3" id="KW-0134">Cell wall</keyword>
<dbReference type="SMART" id="SM01045">
    <property type="entry name" value="BURP"/>
    <property type="match status" value="2"/>
</dbReference>
<feature type="compositionally biased region" description="Polar residues" evidence="7">
    <location>
        <begin position="95"/>
        <end position="108"/>
    </location>
</feature>
<keyword evidence="5" id="KW-0732">Signal</keyword>
<feature type="domain" description="BURP" evidence="8">
    <location>
        <begin position="402"/>
        <end position="616"/>
    </location>
</feature>
<gene>
    <name evidence="9" type="ORF">HID58_072924</name>
</gene>
<organism evidence="9 10">
    <name type="scientific">Brassica napus</name>
    <name type="common">Rape</name>
    <dbReference type="NCBI Taxonomy" id="3708"/>
    <lineage>
        <taxon>Eukaryota</taxon>
        <taxon>Viridiplantae</taxon>
        <taxon>Streptophyta</taxon>
        <taxon>Embryophyta</taxon>
        <taxon>Tracheophyta</taxon>
        <taxon>Spermatophyta</taxon>
        <taxon>Magnoliopsida</taxon>
        <taxon>eudicotyledons</taxon>
        <taxon>Gunneridae</taxon>
        <taxon>Pentapetalae</taxon>
        <taxon>rosids</taxon>
        <taxon>malvids</taxon>
        <taxon>Brassicales</taxon>
        <taxon>Brassicaceae</taxon>
        <taxon>Brassiceae</taxon>
        <taxon>Brassica</taxon>
    </lineage>
</organism>
<accession>A0ABQ7Z5S3</accession>
<feature type="compositionally biased region" description="Polar residues" evidence="7">
    <location>
        <begin position="146"/>
        <end position="158"/>
    </location>
</feature>
<dbReference type="Pfam" id="PF03181">
    <property type="entry name" value="BURP"/>
    <property type="match status" value="2"/>
</dbReference>
<feature type="region of interest" description="Disordered" evidence="7">
    <location>
        <begin position="36"/>
        <end position="182"/>
    </location>
</feature>
<sequence length="1205" mass="129581">MGNQTMLKPLLLLQSFLFCLFNVAFVGGRLIGGGFSAQENPFTPKASLSVTGTKRSAATNHPSDRSSSSPRLHRLTRSSPPLSPNSPPRTRSRLVSRTSAPPRTSSASRIYPRASSSTTPTSSSPSTTRKTSPTTAMPPPAALTRSKPTPKTATSSPIRSGDTAATPPVTTISSPSTATAAQRREENFNSYGTFGTGGTGEFTNYQNGVNNPTSRFTAYSDGGNGKAQSFKTYTHEANAGNGQSFTSYGKNGNGVPNEFASYGVSANETPPTTPSRATAATECPAEQLQNYGASGNAASDTFANYRDKSNVGDDSFSSYAKDSNSGTAKFTNYVIQSRFGDIHRLWQRSRRTQDQLQTYTPNSTFKDYAKNGVGFAKYNVSSTSATLGDGKTVNKWIEPGKFFREASLKEGTVIPMPDIKDKMPKRSFLPRSIISKLPFSTSKLAEINKIFHAGENSTMEKIISDAVTECERSPSVGETKRCVGSAEDMIDFATSVLGRSVVLRTTENVAGSKQKVVIGKVNGINGGKVTKAVSCHQSLYPYLMYYCHSVPKVRVYEADLLDLKSKTKINHGIAICHIDTSSWGPKHGAFLALGSKPGLIEVAFVGGRLIGGGFSAQENPFTPKASLVRYWNKEIRSDKSSIRSEFLISKASPLNAVESATFAKLAAQNSLPTRFPDFCSAANLFCFPDLSPSLEQHNADVKFSVYDQKNFTNYGNAAAGGVDSFKTYSKDGNVVTDSFRRYSRNAAGHDDKFTVYGDSSNVVEENFNSYGTFGTGGTGEFTNYQNGVNNPTSRFTAYSDGGNGKAQSFKTYTHEANAGNGQSFTSYGKNGNGVPNEFASYGVSANVIGSGFSNYGEKGNAANDSFTSYGSDGNVPQNNFKNYGASGNAASDTFANYRDKSNVGDDSFSSYAKDSNSGTAKFTNYGQSFNPGSETFTGYGKGAEGHKISFKTYTPNSTFKDYAKNGVGFAKYNVSSTSATLGDGKTVNKWIEPGKFFREASLKEGTVIPMPDIKDKMPKSIISKLPFSTSKLAEINKIFHAGENSTMEKIISDAVTECERSPSVGETKRCVGSAEDMIDFATSVLGRSVVLRTTENVAGSKQKVVIGKVNGINGGKVTKAVSCHQSLYPYLMYYCHSVPKVRVYEADLLDLKSKTKINHGIAICHIDTSSWGPKHGAFLALGSKPGLIEVCHWIFENDMNWAIAD</sequence>
<evidence type="ECO:0000256" key="4">
    <source>
        <dbReference type="ARBA" id="ARBA00022523"/>
    </source>
</evidence>
<reference evidence="9 10" key="1">
    <citation type="submission" date="2021-05" db="EMBL/GenBank/DDBJ databases">
        <title>Genome Assembly of Synthetic Allotetraploid Brassica napus Reveals Homoeologous Exchanges between Subgenomes.</title>
        <authorList>
            <person name="Davis J.T."/>
        </authorList>
    </citation>
    <scope>NUCLEOTIDE SEQUENCE [LARGE SCALE GENOMIC DNA]</scope>
    <source>
        <strain evidence="10">cv. Da-Ae</strain>
        <tissue evidence="9">Seedling</tissue>
    </source>
</reference>
<evidence type="ECO:0000256" key="1">
    <source>
        <dbReference type="ARBA" id="ARBA00004191"/>
    </source>
</evidence>
<name>A0ABQ7Z5S3_BRANA</name>
<evidence type="ECO:0000256" key="7">
    <source>
        <dbReference type="SAM" id="MobiDB-lite"/>
    </source>
</evidence>
<feature type="compositionally biased region" description="Low complexity" evidence="7">
    <location>
        <begin position="163"/>
        <end position="181"/>
    </location>
</feature>
<feature type="compositionally biased region" description="Polar residues" evidence="7">
    <location>
        <begin position="37"/>
        <end position="59"/>
    </location>
</feature>
<keyword evidence="3" id="KW-0964">Secreted</keyword>